<dbReference type="GO" id="GO:0004252">
    <property type="term" value="F:serine-type endopeptidase activity"/>
    <property type="evidence" value="ECO:0007669"/>
    <property type="project" value="UniProtKB-UniRule"/>
</dbReference>
<dbReference type="InterPro" id="IPR015500">
    <property type="entry name" value="Peptidase_S8_subtilisin-rel"/>
</dbReference>
<feature type="signal peptide" evidence="7">
    <location>
        <begin position="1"/>
        <end position="19"/>
    </location>
</feature>
<comment type="caution">
    <text evidence="9">The sequence shown here is derived from an EMBL/GenBank/DDBJ whole genome shotgun (WGS) entry which is preliminary data.</text>
</comment>
<dbReference type="InterPro" id="IPR023828">
    <property type="entry name" value="Peptidase_S8_Ser-AS"/>
</dbReference>
<dbReference type="Gene3D" id="3.40.50.200">
    <property type="entry name" value="Peptidase S8/S53 domain"/>
    <property type="match status" value="1"/>
</dbReference>
<evidence type="ECO:0000256" key="3">
    <source>
        <dbReference type="ARBA" id="ARBA00022729"/>
    </source>
</evidence>
<dbReference type="PANTHER" id="PTHR43806:SF11">
    <property type="entry name" value="CEREVISIN-RELATED"/>
    <property type="match status" value="1"/>
</dbReference>
<evidence type="ECO:0000256" key="2">
    <source>
        <dbReference type="ARBA" id="ARBA00022670"/>
    </source>
</evidence>
<feature type="active site" description="Charge relay system" evidence="6">
    <location>
        <position position="151"/>
    </location>
</feature>
<dbReference type="PROSITE" id="PS51892">
    <property type="entry name" value="SUBTILASE"/>
    <property type="match status" value="1"/>
</dbReference>
<keyword evidence="10" id="KW-1185">Reference proteome</keyword>
<dbReference type="EMBL" id="WBVQ01000001">
    <property type="protein sequence ID" value="KAB2818014.1"/>
    <property type="molecule type" value="Genomic_DNA"/>
</dbReference>
<protein>
    <submittedName>
        <fullName evidence="9">S8 family serine peptidase</fullName>
    </submittedName>
</protein>
<dbReference type="InterPro" id="IPR026444">
    <property type="entry name" value="Secre_tail"/>
</dbReference>
<dbReference type="PROSITE" id="PS00137">
    <property type="entry name" value="SUBTILASE_HIS"/>
    <property type="match status" value="1"/>
</dbReference>
<evidence type="ECO:0000259" key="8">
    <source>
        <dbReference type="Pfam" id="PF00082"/>
    </source>
</evidence>
<evidence type="ECO:0000313" key="9">
    <source>
        <dbReference type="EMBL" id="KAB2818014.1"/>
    </source>
</evidence>
<sequence length="515" mass="55449">MKNLLSILLFVLVSQVALAQTERIFITTESGSSPHFPTVIGAQIGQTPFEILQVYTFKKTPVSIWILEVETDDLPSVLLRLEASPKILTAEIDADMWASDMETYDANDLHVGEQWYGENTGANGNENADIDLPEGWFIERGSPNITLAILDSGMKLDHPEFAGRIVNNTADPINNIDDDANGYIDDVSGFDFVDHDNHPGDENGHGTAVGGIAAANGDNIIGFAGVDWNCKILPVRVLDENGRGSYSKIAAGVYYAVDNGANVINMSLGGVSESNSLKNSIQYAYDNNVTVVAASGNSNTSVPQFPAAYPTVIAVGATNWFNERCSPFMLTGRGGSNMGKHLSVVAPGDMIPHLNYEDDLDYSSVNSGTSLASPMVAGLATLLLAQDSTRTAAEIKYLIQASAVDRVGPENEDSRGWDQYYGFGLINVYNALSGKFPIKTESYISVYPNPAYANGKFHLGGEASDLIISTVDGRVIINYKNLSAGIYNLPQMAAGYYVISVVAPTGFYIERFTVL</sequence>
<dbReference type="SUPFAM" id="SSF52743">
    <property type="entry name" value="Subtilisin-like"/>
    <property type="match status" value="1"/>
</dbReference>
<dbReference type="InterPro" id="IPR050131">
    <property type="entry name" value="Peptidase_S8_subtilisin-like"/>
</dbReference>
<dbReference type="PANTHER" id="PTHR43806">
    <property type="entry name" value="PEPTIDASE S8"/>
    <property type="match status" value="1"/>
</dbReference>
<evidence type="ECO:0000256" key="6">
    <source>
        <dbReference type="PROSITE-ProRule" id="PRU01240"/>
    </source>
</evidence>
<feature type="domain" description="Peptidase S8/S53" evidence="8">
    <location>
        <begin position="144"/>
        <end position="424"/>
    </location>
</feature>
<evidence type="ECO:0000256" key="1">
    <source>
        <dbReference type="ARBA" id="ARBA00011073"/>
    </source>
</evidence>
<accession>A0A6L3ZJA3</accession>
<dbReference type="Proteomes" id="UP000484164">
    <property type="component" value="Unassembled WGS sequence"/>
</dbReference>
<feature type="chain" id="PRO_5026947343" evidence="7">
    <location>
        <begin position="20"/>
        <end position="515"/>
    </location>
</feature>
<evidence type="ECO:0000256" key="7">
    <source>
        <dbReference type="SAM" id="SignalP"/>
    </source>
</evidence>
<dbReference type="InterPro" id="IPR036852">
    <property type="entry name" value="Peptidase_S8/S53_dom_sf"/>
</dbReference>
<dbReference type="InterPro" id="IPR000209">
    <property type="entry name" value="Peptidase_S8/S53_dom"/>
</dbReference>
<evidence type="ECO:0000256" key="4">
    <source>
        <dbReference type="ARBA" id="ARBA00022801"/>
    </source>
</evidence>
<dbReference type="OrthoDB" id="9798386at2"/>
<comment type="similarity">
    <text evidence="1 6">Belongs to the peptidase S8 family.</text>
</comment>
<evidence type="ECO:0000256" key="5">
    <source>
        <dbReference type="ARBA" id="ARBA00022825"/>
    </source>
</evidence>
<dbReference type="PROSITE" id="PS00138">
    <property type="entry name" value="SUBTILASE_SER"/>
    <property type="match status" value="1"/>
</dbReference>
<proteinExistence type="inferred from homology"/>
<dbReference type="Pfam" id="PF00082">
    <property type="entry name" value="Peptidase_S8"/>
    <property type="match status" value="1"/>
</dbReference>
<dbReference type="PRINTS" id="PR00723">
    <property type="entry name" value="SUBTILISIN"/>
</dbReference>
<name>A0A6L3ZJA3_9FLAO</name>
<keyword evidence="5 6" id="KW-0720">Serine protease</keyword>
<feature type="active site" description="Charge relay system" evidence="6">
    <location>
        <position position="370"/>
    </location>
</feature>
<keyword evidence="4 6" id="KW-0378">Hydrolase</keyword>
<dbReference type="GO" id="GO:0006508">
    <property type="term" value="P:proteolysis"/>
    <property type="evidence" value="ECO:0007669"/>
    <property type="project" value="UniProtKB-KW"/>
</dbReference>
<keyword evidence="2 6" id="KW-0645">Protease</keyword>
<dbReference type="AlphaFoldDB" id="A0A6L3ZJA3"/>
<organism evidence="9 10">
    <name type="scientific">Phaeocystidibacter marisrubri</name>
    <dbReference type="NCBI Taxonomy" id="1577780"/>
    <lineage>
        <taxon>Bacteria</taxon>
        <taxon>Pseudomonadati</taxon>
        <taxon>Bacteroidota</taxon>
        <taxon>Flavobacteriia</taxon>
        <taxon>Flavobacteriales</taxon>
        <taxon>Phaeocystidibacteraceae</taxon>
        <taxon>Phaeocystidibacter</taxon>
    </lineage>
</organism>
<dbReference type="InterPro" id="IPR022398">
    <property type="entry name" value="Peptidase_S8_His-AS"/>
</dbReference>
<keyword evidence="3 7" id="KW-0732">Signal</keyword>
<gene>
    <name evidence="9" type="ORF">F8C82_06310</name>
</gene>
<dbReference type="RefSeq" id="WP_151692702.1">
    <property type="nucleotide sequence ID" value="NZ_BMGX01000002.1"/>
</dbReference>
<evidence type="ECO:0000313" key="10">
    <source>
        <dbReference type="Proteomes" id="UP000484164"/>
    </source>
</evidence>
<dbReference type="NCBIfam" id="TIGR04183">
    <property type="entry name" value="Por_Secre_tail"/>
    <property type="match status" value="1"/>
</dbReference>
<reference evidence="9 10" key="1">
    <citation type="submission" date="2019-10" db="EMBL/GenBank/DDBJ databases">
        <title>Genome sequence of Phaeocystidibacter marisrubri JCM30614 (type strain).</title>
        <authorList>
            <person name="Bowman J.P."/>
        </authorList>
    </citation>
    <scope>NUCLEOTIDE SEQUENCE [LARGE SCALE GENOMIC DNA]</scope>
    <source>
        <strain evidence="9 10">JCM 30614</strain>
    </source>
</reference>
<feature type="active site" description="Charge relay system" evidence="6">
    <location>
        <position position="205"/>
    </location>
</feature>